<dbReference type="GO" id="GO:0006508">
    <property type="term" value="P:proteolysis"/>
    <property type="evidence" value="ECO:0007669"/>
    <property type="project" value="UniProtKB-KW"/>
</dbReference>
<evidence type="ECO:0000256" key="10">
    <source>
        <dbReference type="RuleBase" id="RU003355"/>
    </source>
</evidence>
<dbReference type="InterPro" id="IPR034187">
    <property type="entry name" value="Peptidases_S8_5"/>
</dbReference>
<feature type="chain" id="PRO_5001472901" evidence="11">
    <location>
        <begin position="20"/>
        <end position="885"/>
    </location>
</feature>
<keyword evidence="4 9" id="KW-0645">Protease</keyword>
<dbReference type="OrthoDB" id="10256524at2759"/>
<dbReference type="GO" id="GO:0004252">
    <property type="term" value="F:serine-type endopeptidase activity"/>
    <property type="evidence" value="ECO:0007669"/>
    <property type="project" value="UniProtKB-UniRule"/>
</dbReference>
<dbReference type="Gene3D" id="3.50.30.30">
    <property type="match status" value="1"/>
</dbReference>
<dbReference type="InterPro" id="IPR010435">
    <property type="entry name" value="C5a/SBT2-like_Fn3"/>
</dbReference>
<feature type="active site" description="Charge relay system" evidence="8 9">
    <location>
        <position position="539"/>
    </location>
</feature>
<evidence type="ECO:0000259" key="12">
    <source>
        <dbReference type="Pfam" id="PF00082"/>
    </source>
</evidence>
<evidence type="ECO:0000256" key="6">
    <source>
        <dbReference type="ARBA" id="ARBA00022801"/>
    </source>
</evidence>
<dbReference type="CDD" id="cd02124">
    <property type="entry name" value="PA_PoS1_like"/>
    <property type="match status" value="1"/>
</dbReference>
<dbReference type="InterPro" id="IPR046450">
    <property type="entry name" value="PA_dom_sf"/>
</dbReference>
<dbReference type="InterPro" id="IPR003137">
    <property type="entry name" value="PA_domain"/>
</dbReference>
<feature type="signal peptide" evidence="11">
    <location>
        <begin position="1"/>
        <end position="19"/>
    </location>
</feature>
<evidence type="ECO:0000259" key="14">
    <source>
        <dbReference type="Pfam" id="PF06280"/>
    </source>
</evidence>
<name>A0A014P5U7_9HYPO</name>
<reference evidence="15 16" key="1">
    <citation type="submission" date="2014-02" db="EMBL/GenBank/DDBJ databases">
        <title>The genome sequence of the entomopathogenic fungus Metarhizium robertsii ARSEF 2575.</title>
        <authorList>
            <person name="Giuliano Garisto Donzelli B."/>
            <person name="Roe B.A."/>
            <person name="Macmil S.L."/>
            <person name="Krasnoff S.B."/>
            <person name="Gibson D.M."/>
        </authorList>
    </citation>
    <scope>NUCLEOTIDE SEQUENCE [LARGE SCALE GENOMIC DNA]</scope>
    <source>
        <strain evidence="15 16">ARSEF 2575</strain>
    </source>
</reference>
<evidence type="ECO:0000256" key="1">
    <source>
        <dbReference type="ARBA" id="ARBA00011073"/>
    </source>
</evidence>
<comment type="caution">
    <text evidence="15">The sequence shown here is derived from an EMBL/GenBank/DDBJ whole genome shotgun (WGS) entry which is preliminary data.</text>
</comment>
<dbReference type="GO" id="GO:0016020">
    <property type="term" value="C:membrane"/>
    <property type="evidence" value="ECO:0007669"/>
    <property type="project" value="InterPro"/>
</dbReference>
<keyword evidence="3" id="KW-0964">Secreted</keyword>
<dbReference type="EMBL" id="JELW01000035">
    <property type="protein sequence ID" value="EXU97623.1"/>
    <property type="molecule type" value="Genomic_DNA"/>
</dbReference>
<feature type="active site" description="Charge relay system" evidence="8 9">
    <location>
        <position position="163"/>
    </location>
</feature>
<dbReference type="PROSITE" id="PS00138">
    <property type="entry name" value="SUBTILASE_SER"/>
    <property type="match status" value="1"/>
</dbReference>
<feature type="active site" description="Charge relay system" evidence="8 9">
    <location>
        <position position="212"/>
    </location>
</feature>
<evidence type="ECO:0000256" key="8">
    <source>
        <dbReference type="PIRSR" id="PIRSR615500-1"/>
    </source>
</evidence>
<evidence type="ECO:0000256" key="11">
    <source>
        <dbReference type="SAM" id="SignalP"/>
    </source>
</evidence>
<dbReference type="PANTHER" id="PTHR43806">
    <property type="entry name" value="PEPTIDASE S8"/>
    <property type="match status" value="1"/>
</dbReference>
<evidence type="ECO:0000256" key="5">
    <source>
        <dbReference type="ARBA" id="ARBA00022729"/>
    </source>
</evidence>
<accession>A0A014P5U7</accession>
<dbReference type="InterPro" id="IPR023828">
    <property type="entry name" value="Peptidase_S8_Ser-AS"/>
</dbReference>
<evidence type="ECO:0000313" key="16">
    <source>
        <dbReference type="Proteomes" id="UP000030151"/>
    </source>
</evidence>
<dbReference type="InterPro" id="IPR015500">
    <property type="entry name" value="Peptidase_S8_subtilisin-rel"/>
</dbReference>
<comment type="similarity">
    <text evidence="1 9 10">Belongs to the peptidase S8 family.</text>
</comment>
<dbReference type="Pfam" id="PF00082">
    <property type="entry name" value="Peptidase_S8"/>
    <property type="match status" value="1"/>
</dbReference>
<dbReference type="PROSITE" id="PS00137">
    <property type="entry name" value="SUBTILASE_HIS"/>
    <property type="match status" value="1"/>
</dbReference>
<dbReference type="PROSITE" id="PS51892">
    <property type="entry name" value="SUBTILASE"/>
    <property type="match status" value="1"/>
</dbReference>
<dbReference type="PRINTS" id="PR00723">
    <property type="entry name" value="SUBTILISIN"/>
</dbReference>
<dbReference type="PROSITE" id="PS00136">
    <property type="entry name" value="SUBTILASE_ASP"/>
    <property type="match status" value="1"/>
</dbReference>
<dbReference type="HOGENOM" id="CLU_003559_3_1_1"/>
<dbReference type="SUPFAM" id="SSF52743">
    <property type="entry name" value="Subtilisin-like"/>
    <property type="match status" value="1"/>
</dbReference>
<evidence type="ECO:0000256" key="9">
    <source>
        <dbReference type="PROSITE-ProRule" id="PRU01240"/>
    </source>
</evidence>
<dbReference type="Proteomes" id="UP000030151">
    <property type="component" value="Unassembled WGS sequence"/>
</dbReference>
<gene>
    <name evidence="15" type="ORF">X797_009343</name>
</gene>
<feature type="domain" description="Peptidase S8/S53" evidence="12">
    <location>
        <begin position="154"/>
        <end position="573"/>
    </location>
</feature>
<dbReference type="InterPro" id="IPR022398">
    <property type="entry name" value="Peptidase_S8_His-AS"/>
</dbReference>
<dbReference type="Pfam" id="PF06280">
    <property type="entry name" value="fn3_5"/>
    <property type="match status" value="1"/>
</dbReference>
<evidence type="ECO:0000256" key="2">
    <source>
        <dbReference type="ARBA" id="ARBA00022512"/>
    </source>
</evidence>
<keyword evidence="2" id="KW-0134">Cell wall</keyword>
<evidence type="ECO:0000256" key="4">
    <source>
        <dbReference type="ARBA" id="ARBA00022670"/>
    </source>
</evidence>
<dbReference type="SUPFAM" id="SSF52025">
    <property type="entry name" value="PA domain"/>
    <property type="match status" value="1"/>
</dbReference>
<dbReference type="InterPro" id="IPR050131">
    <property type="entry name" value="Peptidase_S8_subtilisin-like"/>
</dbReference>
<dbReference type="Gene3D" id="3.40.50.200">
    <property type="entry name" value="Peptidase S8/S53 domain"/>
    <property type="match status" value="1"/>
</dbReference>
<dbReference type="Pfam" id="PF02225">
    <property type="entry name" value="PA"/>
    <property type="match status" value="1"/>
</dbReference>
<keyword evidence="5 11" id="KW-0732">Signal</keyword>
<dbReference type="AlphaFoldDB" id="A0A014P5U7"/>
<proteinExistence type="inferred from homology"/>
<dbReference type="InterPro" id="IPR000209">
    <property type="entry name" value="Peptidase_S8/S53_dom"/>
</dbReference>
<dbReference type="eggNOG" id="KOG4266">
    <property type="taxonomic scope" value="Eukaryota"/>
</dbReference>
<keyword evidence="6 9" id="KW-0378">Hydrolase</keyword>
<evidence type="ECO:0000313" key="15">
    <source>
        <dbReference type="EMBL" id="EXU97623.1"/>
    </source>
</evidence>
<evidence type="ECO:0000259" key="13">
    <source>
        <dbReference type="Pfam" id="PF02225"/>
    </source>
</evidence>
<dbReference type="InterPro" id="IPR036852">
    <property type="entry name" value="Peptidase_S8/S53_dom_sf"/>
</dbReference>
<organism evidence="15 16">
    <name type="scientific">Metarhizium robertsii</name>
    <dbReference type="NCBI Taxonomy" id="568076"/>
    <lineage>
        <taxon>Eukaryota</taxon>
        <taxon>Fungi</taxon>
        <taxon>Dikarya</taxon>
        <taxon>Ascomycota</taxon>
        <taxon>Pezizomycotina</taxon>
        <taxon>Sordariomycetes</taxon>
        <taxon>Hypocreomycetidae</taxon>
        <taxon>Hypocreales</taxon>
        <taxon>Clavicipitaceae</taxon>
        <taxon>Metarhizium</taxon>
    </lineage>
</organism>
<dbReference type="InterPro" id="IPR023827">
    <property type="entry name" value="Peptidase_S8_Asp-AS"/>
</dbReference>
<feature type="domain" description="PA" evidence="13">
    <location>
        <begin position="380"/>
        <end position="449"/>
    </location>
</feature>
<sequence length="885" mass="93047">MVGLSLVVSLVAAAASALAADAQDEKVVKTIVPGAYIFELEAGHDPAAFEQTVGKDGTTRMKLDYELFKGVSVQLHDVDKAHEKAAKLADTPAVKAVYPVQLFNMPKPKVEWIAQDGTKAPGGLLSSRADDGVDTFSPHVMTQVDKLRAKGITGKGVKIAVVDTGIDYKHPALGGCFGKGCLVAFGTDLVGDAYDGSNTPHPDPDPMDCGGHGSHVAGIVAAQPNTYGFTGAAPGATLGAYRVFGCKGQAGNDVLIAAFNQAYQDGANIITASIGGPSGWSEDPWAEAVSRIVDKGVPCTVSAGNEGAEGIFYASTAANGRRVSAIASYDNVQTPTLIYSSQYQIDGDADTKFGYVPSDPASWDGVTLPAWSNSLDPTIPDDGCDPFPANTPDLSKYIVLIRRGSCSFAQKVNNAVAKGAKYVIVYNNNAVGAIPMDLTGVPAGSIKAASMIDGTTGATFINALKDGKKLTLKMVSPQKTDSEVSTSNNTITGGALSTFTSWGPTWEMDTKPQFGAVGGNVLSTYPRALGSYAVLSGTSMSCPQTAGIIALIHQVRGTYDPELIQNLLSANANPQLFNDGTKFYDFLAPVPQQGGGLVQAYDAAYATTLLSPSSLSFNDTDHFVETLSFKLQNTDSKGITYKITHTPAMTMYALGDGSPSVQQFPNDAVQAAATIKLSETSVTLNGGQSKSISVSPTPPQGLDAKRLALWSGYIVINGTDGTSLSLPYQGLTGSLHNSAVLGANNTWISKSTDKKSNPVPPNSTFVIPAPGNAGSNDTLPQLTVSLYLGSRKIRADIVPLTTCPPKNLTTEFQGIKTIGQPYNFPALWGTRGLNTFPWDGRLDSGNYAPPGKYKFVVRALRIFGDEKKKDDWDVSTSPALHIKYQ</sequence>
<feature type="domain" description="C5a peptidase/Subtilisin-like protease SBT2-like Fn3-like" evidence="14">
    <location>
        <begin position="616"/>
        <end position="728"/>
    </location>
</feature>
<protein>
    <submittedName>
        <fullName evidence="15">Peptidase S8 and DUF1034 (Fn-like) domain protein, Pr1C</fullName>
    </submittedName>
</protein>
<dbReference type="CDD" id="cd07489">
    <property type="entry name" value="Peptidases_S8_5"/>
    <property type="match status" value="1"/>
</dbReference>
<dbReference type="PANTHER" id="PTHR43806:SF66">
    <property type="entry name" value="SERIN ENDOPEPTIDASE"/>
    <property type="match status" value="1"/>
</dbReference>
<evidence type="ECO:0000256" key="3">
    <source>
        <dbReference type="ARBA" id="ARBA00022525"/>
    </source>
</evidence>
<evidence type="ECO:0000256" key="7">
    <source>
        <dbReference type="ARBA" id="ARBA00022825"/>
    </source>
</evidence>
<keyword evidence="7 9" id="KW-0720">Serine protease</keyword>